<keyword evidence="11" id="KW-1185">Reference proteome</keyword>
<dbReference type="Proteomes" id="UP000254134">
    <property type="component" value="Unassembled WGS sequence"/>
</dbReference>
<evidence type="ECO:0000259" key="9">
    <source>
        <dbReference type="PROSITE" id="PS51643"/>
    </source>
</evidence>
<protein>
    <submittedName>
        <fullName evidence="10">CRISPR-associated helicase Cas3</fullName>
    </submittedName>
</protein>
<proteinExistence type="inferred from homology"/>
<dbReference type="InterPro" id="IPR054712">
    <property type="entry name" value="Cas3-like_dom"/>
</dbReference>
<keyword evidence="4" id="KW-0547">Nucleotide-binding</keyword>
<keyword evidence="5" id="KW-0378">Hydrolase</keyword>
<accession>A0A7M2YZK5</accession>
<reference evidence="11" key="2">
    <citation type="journal article" date="2019" name="MicrobiologyOpen">
        <title>High-quality draft genome sequence of Gaiella occulta isolated from a 150 meter deep mineral water borehole and comparison with the genome sequences of other deep-branching lineages of the phylum Actinobacteria.</title>
        <authorList>
            <person name="Severino R."/>
            <person name="Froufe H.J.C."/>
            <person name="Barroso C."/>
            <person name="Albuquerque L."/>
            <person name="Lobo-da-Cunha A."/>
            <person name="da Costa M.S."/>
            <person name="Egas C."/>
        </authorList>
    </citation>
    <scope>NUCLEOTIDE SEQUENCE [LARGE SCALE GENOMIC DNA]</scope>
    <source>
        <strain evidence="11">F2-233</strain>
    </source>
</reference>
<keyword evidence="3" id="KW-0479">Metal-binding</keyword>
<evidence type="ECO:0000256" key="4">
    <source>
        <dbReference type="ARBA" id="ARBA00022741"/>
    </source>
</evidence>
<dbReference type="InterPro" id="IPR038257">
    <property type="entry name" value="CRISPR-assoc_Cas3_HD_sf"/>
</dbReference>
<keyword evidence="8" id="KW-0051">Antiviral defense</keyword>
<dbReference type="GO" id="GO:0005524">
    <property type="term" value="F:ATP binding"/>
    <property type="evidence" value="ECO:0007669"/>
    <property type="project" value="UniProtKB-KW"/>
</dbReference>
<dbReference type="Pfam" id="PF22590">
    <property type="entry name" value="Cas3-like_C_2"/>
    <property type="match status" value="1"/>
</dbReference>
<dbReference type="Pfam" id="PF18019">
    <property type="entry name" value="Cas3_HD"/>
    <property type="match status" value="1"/>
</dbReference>
<dbReference type="SUPFAM" id="SSF52540">
    <property type="entry name" value="P-loop containing nucleoside triphosphate hydrolases"/>
    <property type="match status" value="1"/>
</dbReference>
<reference evidence="10 11" key="1">
    <citation type="submission" date="2018-07" db="EMBL/GenBank/DDBJ databases">
        <title>High-quality-draft genome sequence of Gaiella occulta.</title>
        <authorList>
            <person name="Severino R."/>
            <person name="Froufe H.J.C."/>
            <person name="Rainey F.A."/>
            <person name="Barroso C."/>
            <person name="Albuquerque L."/>
            <person name="Lobo-Da-Cunha A."/>
            <person name="Da Costa M.S."/>
            <person name="Egas C."/>
        </authorList>
    </citation>
    <scope>NUCLEOTIDE SEQUENCE [LARGE SCALE GENOMIC DNA]</scope>
    <source>
        <strain evidence="10 11">F2-233</strain>
    </source>
</reference>
<evidence type="ECO:0000256" key="3">
    <source>
        <dbReference type="ARBA" id="ARBA00022723"/>
    </source>
</evidence>
<gene>
    <name evidence="10" type="ORF">Gocc_1373</name>
</gene>
<dbReference type="InterPro" id="IPR006483">
    <property type="entry name" value="CRISPR-assoc_Cas3_HD"/>
</dbReference>
<dbReference type="Gene3D" id="1.10.3210.30">
    <property type="match status" value="1"/>
</dbReference>
<organism evidence="10 11">
    <name type="scientific">Gaiella occulta</name>
    <dbReference type="NCBI Taxonomy" id="1002870"/>
    <lineage>
        <taxon>Bacteria</taxon>
        <taxon>Bacillati</taxon>
        <taxon>Actinomycetota</taxon>
        <taxon>Thermoleophilia</taxon>
        <taxon>Gaiellales</taxon>
        <taxon>Gaiellaceae</taxon>
        <taxon>Gaiella</taxon>
    </lineage>
</organism>
<dbReference type="GO" id="GO:0004386">
    <property type="term" value="F:helicase activity"/>
    <property type="evidence" value="ECO:0007669"/>
    <property type="project" value="UniProtKB-KW"/>
</dbReference>
<evidence type="ECO:0000313" key="11">
    <source>
        <dbReference type="Proteomes" id="UP000254134"/>
    </source>
</evidence>
<sequence>MISFADFFETLHGRAPFPWQEMLAERVVTSGWPAAVDLPTAAGKTTLIDIAVWALVTNPTGDRRQPRRIFFAVDRRIVVDEAFQRARRIAERLRHAGEDDSDPLNEVAAALLALGGDVPLRAAELRGGMYLDHGWAHSPVQPLVCVSTVDQVGSRLLFRGYGLPDRDGNQLPIHAGLVGNDALIVLDEAHLSQPFEETLAAIGRYRTWSETPISVPWHVVRMSATLDSSDGTFPAAAEREAALDHPLLTRRFDAKKLARLEAAQDHSFSEKVADAARELARGDRARVIGIVVNRVAAAREVFERLGGDSDADRILLIGRSRPVDRDRLIESWWERIRAGRERQGDERHLYLVATQCIEVGADLDFDALVTEIAPLDSLRQRFGRLDRLGDLGETRAVIIARKASIAAKAEDPIYGTALRSTWRWLESLLPSGRAKSREIDLGVRALERRLPAGDELRALLAPRTSAPVLLPAHLDRLAQTSPRPAVEPEPALFLHGDDAEPPDVQVVWRVDLGEDPTRWAEVVALVPPRTGEVISLRLADLRRWVGRGSVEEDLADVEGARELKEPAETDARRVLRWRGPGNDGTTPVGIGEIRTGDTIVVPAAWGGLDEFGWSPTSKTPVEDVAEAAVLASHRRPALRLQPEVLRGCSDDVPAVRLAIEELLKLMEGGDDIRSSLDGLLDRIGAEMQETAIGTAAELLLEDVRSSWDRVRRHLAPYPDNSGLVVIGKPRAASEPDVTDEGDASSFVGPITLADHTNGVTERAEAFAAASGLALEVVGDLTLAARLHDLGKIDPRFQIMLYGGDAVAAATSPEPMAKSGMRAGDRVARRRARELAGYPSGYRHESASVALIESRSKLLDTANDPELVLHLVASHHGHGRPFLPPVVDESPVSLTAQLDGEVLEASSAHGLERLGSGISDRFVACTRRYGWWGLAFLEAVLRLADHRQSEAEASRT</sequence>
<evidence type="ECO:0000256" key="5">
    <source>
        <dbReference type="ARBA" id="ARBA00022801"/>
    </source>
</evidence>
<dbReference type="OrthoDB" id="9810236at2"/>
<evidence type="ECO:0000313" key="10">
    <source>
        <dbReference type="EMBL" id="RDI75575.1"/>
    </source>
</evidence>
<feature type="domain" description="HD Cas3-type" evidence="9">
    <location>
        <begin position="745"/>
        <end position="946"/>
    </location>
</feature>
<comment type="caution">
    <text evidence="10">The sequence shown here is derived from an EMBL/GenBank/DDBJ whole genome shotgun (WGS) entry which is preliminary data.</text>
</comment>
<dbReference type="PROSITE" id="PS51643">
    <property type="entry name" value="HD_CAS3"/>
    <property type="match status" value="1"/>
</dbReference>
<evidence type="ECO:0000256" key="1">
    <source>
        <dbReference type="ARBA" id="ARBA00006847"/>
    </source>
</evidence>
<dbReference type="NCBIfam" id="TIGR02621">
    <property type="entry name" value="cas3_GSU0051"/>
    <property type="match status" value="1"/>
</dbReference>
<keyword evidence="6" id="KW-0347">Helicase</keyword>
<name>A0A7M2YZK5_9ACTN</name>
<dbReference type="RefSeq" id="WP_114795763.1">
    <property type="nucleotide sequence ID" value="NZ_QQZY01000002.1"/>
</dbReference>
<evidence type="ECO:0000256" key="7">
    <source>
        <dbReference type="ARBA" id="ARBA00022840"/>
    </source>
</evidence>
<evidence type="ECO:0000256" key="6">
    <source>
        <dbReference type="ARBA" id="ARBA00022806"/>
    </source>
</evidence>
<dbReference type="EMBL" id="QQZY01000002">
    <property type="protein sequence ID" value="RDI75575.1"/>
    <property type="molecule type" value="Genomic_DNA"/>
</dbReference>
<dbReference type="NCBIfam" id="TIGR01596">
    <property type="entry name" value="cas3_HD"/>
    <property type="match status" value="1"/>
</dbReference>
<dbReference type="InterPro" id="IPR013444">
    <property type="entry name" value="Helicase_Cas3_CRISPR-ass_Anaes"/>
</dbReference>
<evidence type="ECO:0000256" key="2">
    <source>
        <dbReference type="ARBA" id="ARBA00009046"/>
    </source>
</evidence>
<dbReference type="Gene3D" id="3.40.50.300">
    <property type="entry name" value="P-loop containing nucleotide triphosphate hydrolases"/>
    <property type="match status" value="2"/>
</dbReference>
<dbReference type="GO" id="GO:0046872">
    <property type="term" value="F:metal ion binding"/>
    <property type="evidence" value="ECO:0007669"/>
    <property type="project" value="UniProtKB-KW"/>
</dbReference>
<evidence type="ECO:0000256" key="8">
    <source>
        <dbReference type="ARBA" id="ARBA00023118"/>
    </source>
</evidence>
<dbReference type="AlphaFoldDB" id="A0A7M2YZK5"/>
<comment type="similarity">
    <text evidence="2">In the central section; belongs to the CRISPR-associated helicase Cas3 family.</text>
</comment>
<dbReference type="GO" id="GO:0051607">
    <property type="term" value="P:defense response to virus"/>
    <property type="evidence" value="ECO:0007669"/>
    <property type="project" value="UniProtKB-KW"/>
</dbReference>
<dbReference type="InterPro" id="IPR027417">
    <property type="entry name" value="P-loop_NTPase"/>
</dbReference>
<dbReference type="GO" id="GO:0016787">
    <property type="term" value="F:hydrolase activity"/>
    <property type="evidence" value="ECO:0007669"/>
    <property type="project" value="UniProtKB-KW"/>
</dbReference>
<dbReference type="SUPFAM" id="SSF109604">
    <property type="entry name" value="HD-domain/PDEase-like"/>
    <property type="match status" value="1"/>
</dbReference>
<keyword evidence="7" id="KW-0067">ATP-binding</keyword>
<comment type="similarity">
    <text evidence="1">In the N-terminal section; belongs to the CRISPR-associated nuclease Cas3-HD family.</text>
</comment>